<keyword evidence="2" id="KW-1185">Reference proteome</keyword>
<evidence type="ECO:0000313" key="2">
    <source>
        <dbReference type="Proteomes" id="UP001215598"/>
    </source>
</evidence>
<organism evidence="1 2">
    <name type="scientific">Mycena metata</name>
    <dbReference type="NCBI Taxonomy" id="1033252"/>
    <lineage>
        <taxon>Eukaryota</taxon>
        <taxon>Fungi</taxon>
        <taxon>Dikarya</taxon>
        <taxon>Basidiomycota</taxon>
        <taxon>Agaricomycotina</taxon>
        <taxon>Agaricomycetes</taxon>
        <taxon>Agaricomycetidae</taxon>
        <taxon>Agaricales</taxon>
        <taxon>Marasmiineae</taxon>
        <taxon>Mycenaceae</taxon>
        <taxon>Mycena</taxon>
    </lineage>
</organism>
<reference evidence="1" key="1">
    <citation type="submission" date="2023-03" db="EMBL/GenBank/DDBJ databases">
        <title>Massive genome expansion in bonnet fungi (Mycena s.s.) driven by repeated elements and novel gene families across ecological guilds.</title>
        <authorList>
            <consortium name="Lawrence Berkeley National Laboratory"/>
            <person name="Harder C.B."/>
            <person name="Miyauchi S."/>
            <person name="Viragh M."/>
            <person name="Kuo A."/>
            <person name="Thoen E."/>
            <person name="Andreopoulos B."/>
            <person name="Lu D."/>
            <person name="Skrede I."/>
            <person name="Drula E."/>
            <person name="Henrissat B."/>
            <person name="Morin E."/>
            <person name="Kohler A."/>
            <person name="Barry K."/>
            <person name="LaButti K."/>
            <person name="Morin E."/>
            <person name="Salamov A."/>
            <person name="Lipzen A."/>
            <person name="Mereny Z."/>
            <person name="Hegedus B."/>
            <person name="Baldrian P."/>
            <person name="Stursova M."/>
            <person name="Weitz H."/>
            <person name="Taylor A."/>
            <person name="Grigoriev I.V."/>
            <person name="Nagy L.G."/>
            <person name="Martin F."/>
            <person name="Kauserud H."/>
        </authorList>
    </citation>
    <scope>NUCLEOTIDE SEQUENCE</scope>
    <source>
        <strain evidence="1">CBHHK182m</strain>
    </source>
</reference>
<sequence>MSGAEPAVPKNIEIALVKLACISVELDALKRAERNSRKLTDSRFARLEFKTTLTSKKLCRALRRDKFSHGVHKVSSTVEPEQEVRGSVPAFVRADGQLADPSSSPAATRKREDEVIFVAILSPSSTVLYCAEFVSWVFKILMCPEAHTGLHVAIHSVNSASSCGLVRAVSAALCLVPGDAWRDSLTRLRRAKTQAWNLLALRKMRSWKRESQRIDTVTTVVFRPLVHGVSPVTTKVHWNQSSCLGNQPTGKFIVTVTKFK</sequence>
<proteinExistence type="predicted"/>
<comment type="caution">
    <text evidence="1">The sequence shown here is derived from an EMBL/GenBank/DDBJ whole genome shotgun (WGS) entry which is preliminary data.</text>
</comment>
<protein>
    <submittedName>
        <fullName evidence="1">Uncharacterized protein</fullName>
    </submittedName>
</protein>
<dbReference type="AlphaFoldDB" id="A0AAD7DZF7"/>
<name>A0AAD7DZF7_9AGAR</name>
<gene>
    <name evidence="1" type="ORF">B0H16DRAFT_1483033</name>
</gene>
<evidence type="ECO:0000313" key="1">
    <source>
        <dbReference type="EMBL" id="KAJ7702896.1"/>
    </source>
</evidence>
<dbReference type="Proteomes" id="UP001215598">
    <property type="component" value="Unassembled WGS sequence"/>
</dbReference>
<dbReference type="EMBL" id="JARKIB010000508">
    <property type="protein sequence ID" value="KAJ7702896.1"/>
    <property type="molecule type" value="Genomic_DNA"/>
</dbReference>
<accession>A0AAD7DZF7</accession>